<keyword evidence="1" id="KW-0812">Transmembrane</keyword>
<keyword evidence="3" id="KW-1185">Reference proteome</keyword>
<reference evidence="3" key="1">
    <citation type="submission" date="2014-09" db="EMBL/GenBank/DDBJ databases">
        <authorList>
            <person name="Mudge J."/>
            <person name="Ramaraj T."/>
            <person name="Lindquist I.E."/>
            <person name="Bharti A.K."/>
            <person name="Sundararajan A."/>
            <person name="Cameron C.T."/>
            <person name="Woodward J.E."/>
            <person name="May G.D."/>
            <person name="Brubaker C."/>
            <person name="Broadhvest J."/>
            <person name="Wilkins T.A."/>
        </authorList>
    </citation>
    <scope>NUCLEOTIDE SEQUENCE</scope>
    <source>
        <strain evidence="3">cv. AKA8401</strain>
    </source>
</reference>
<dbReference type="PANTHER" id="PTHR13465">
    <property type="entry name" value="UPF0183 PROTEIN"/>
    <property type="match status" value="1"/>
</dbReference>
<protein>
    <submittedName>
        <fullName evidence="2">Uncharacterized protein</fullName>
    </submittedName>
</protein>
<evidence type="ECO:0000313" key="3">
    <source>
        <dbReference type="Proteomes" id="UP000032142"/>
    </source>
</evidence>
<feature type="transmembrane region" description="Helical" evidence="1">
    <location>
        <begin position="43"/>
        <end position="63"/>
    </location>
</feature>
<dbReference type="EMBL" id="JRRC01094771">
    <property type="protein sequence ID" value="KHF99789.1"/>
    <property type="molecule type" value="Genomic_DNA"/>
</dbReference>
<organism evidence="2 3">
    <name type="scientific">Gossypium arboreum</name>
    <name type="common">Tree cotton</name>
    <name type="synonym">Gossypium nanking</name>
    <dbReference type="NCBI Taxonomy" id="29729"/>
    <lineage>
        <taxon>Eukaryota</taxon>
        <taxon>Viridiplantae</taxon>
        <taxon>Streptophyta</taxon>
        <taxon>Embryophyta</taxon>
        <taxon>Tracheophyta</taxon>
        <taxon>Spermatophyta</taxon>
        <taxon>Magnoliopsida</taxon>
        <taxon>eudicotyledons</taxon>
        <taxon>Gunneridae</taxon>
        <taxon>Pentapetalae</taxon>
        <taxon>rosids</taxon>
        <taxon>malvids</taxon>
        <taxon>Malvales</taxon>
        <taxon>Malvaceae</taxon>
        <taxon>Malvoideae</taxon>
        <taxon>Gossypium</taxon>
    </lineage>
</organism>
<comment type="caution">
    <text evidence="2">The sequence shown here is derived from an EMBL/GenBank/DDBJ whole genome shotgun (WGS) entry which is preliminary data.</text>
</comment>
<evidence type="ECO:0000313" key="2">
    <source>
        <dbReference type="EMBL" id="KHF99789.1"/>
    </source>
</evidence>
<dbReference type="Proteomes" id="UP000032142">
    <property type="component" value="Unassembled WGS sequence"/>
</dbReference>
<sequence>MIIVTKFQKRMPICEAFAQIEQQLNICDYKEPLKLDILISFRIMVFIWVWTLRLRVFHLLFLFQFPSQHTGFCHDREGENVGVGSLMDKASAPPLPAGSLDKYFESNKFLCPCCQLGEELFFTDGGQHIPFGASPQDVWSELGRPCGIHQHAGSNVARVFVGRKGFL</sequence>
<keyword evidence="1" id="KW-1133">Transmembrane helix</keyword>
<dbReference type="PANTHER" id="PTHR13465:SF2">
    <property type="entry name" value="PHAGOSOME ASSEMBLY FACTOR 1"/>
    <property type="match status" value="1"/>
</dbReference>
<accession>A0A0B0MGC1</accession>
<dbReference type="AlphaFoldDB" id="A0A0B0MGC1"/>
<dbReference type="InterPro" id="IPR039156">
    <property type="entry name" value="PHAF1/BROMI"/>
</dbReference>
<evidence type="ECO:0000256" key="1">
    <source>
        <dbReference type="SAM" id="Phobius"/>
    </source>
</evidence>
<name>A0A0B0MGC1_GOSAR</name>
<keyword evidence="1" id="KW-0472">Membrane</keyword>
<gene>
    <name evidence="2" type="ORF">F383_20148</name>
</gene>
<proteinExistence type="predicted"/>